<evidence type="ECO:0000256" key="1">
    <source>
        <dbReference type="PIRSR" id="PIRSR605502-1"/>
    </source>
</evidence>
<protein>
    <submittedName>
        <fullName evidence="2">ADP-ribosylation/Crystallin J1</fullName>
    </submittedName>
</protein>
<dbReference type="PANTHER" id="PTHR16222:SF12">
    <property type="entry name" value="ADP-RIBOSYLGLYCOHYDROLASE-RELATED"/>
    <property type="match status" value="1"/>
</dbReference>
<feature type="binding site" evidence="1">
    <location>
        <position position="210"/>
    </location>
    <ligand>
        <name>Mg(2+)</name>
        <dbReference type="ChEBI" id="CHEBI:18420"/>
        <label>1</label>
    </ligand>
</feature>
<reference evidence="2 3" key="1">
    <citation type="submission" date="2009-02" db="EMBL/GenBank/DDBJ databases">
        <title>Sequencing of the draft genome and assembly of Dethiobacter alkaliphilus AHT 1.</title>
        <authorList>
            <consortium name="US DOE Joint Genome Institute (JGI-PGF)"/>
            <person name="Lucas S."/>
            <person name="Copeland A."/>
            <person name="Lapidus A."/>
            <person name="Glavina del Rio T."/>
            <person name="Dalin E."/>
            <person name="Tice H."/>
            <person name="Bruce D."/>
            <person name="Goodwin L."/>
            <person name="Pitluck S."/>
            <person name="Larimer F."/>
            <person name="Land M.L."/>
            <person name="Hauser L."/>
            <person name="Muyzer G."/>
        </authorList>
    </citation>
    <scope>NUCLEOTIDE SEQUENCE [LARGE SCALE GENOMIC DNA]</scope>
    <source>
        <strain evidence="2 3">AHT 1</strain>
    </source>
</reference>
<dbReference type="EMBL" id="ACJM01000001">
    <property type="protein sequence ID" value="EEG78756.1"/>
    <property type="molecule type" value="Genomic_DNA"/>
</dbReference>
<dbReference type="Pfam" id="PF03747">
    <property type="entry name" value="ADP_ribosyl_GH"/>
    <property type="match status" value="1"/>
</dbReference>
<evidence type="ECO:0000313" key="2">
    <source>
        <dbReference type="EMBL" id="EEG78756.1"/>
    </source>
</evidence>
<keyword evidence="3" id="KW-1185">Reference proteome</keyword>
<dbReference type="InterPro" id="IPR036705">
    <property type="entry name" value="Ribosyl_crysJ1_sf"/>
</dbReference>
<accession>C0GC21</accession>
<proteinExistence type="predicted"/>
<gene>
    <name evidence="2" type="ORF">DealDRAFT_0030</name>
</gene>
<dbReference type="InterPro" id="IPR050792">
    <property type="entry name" value="ADP-ribosylglycohydrolase"/>
</dbReference>
<name>C0GC21_DETAL</name>
<comment type="cofactor">
    <cofactor evidence="1">
        <name>Mg(2+)</name>
        <dbReference type="ChEBI" id="CHEBI:18420"/>
    </cofactor>
    <text evidence="1">Binds 2 magnesium ions per subunit.</text>
</comment>
<dbReference type="STRING" id="555088.DealDRAFT_0030"/>
<dbReference type="eggNOG" id="COG1397">
    <property type="taxonomic scope" value="Bacteria"/>
</dbReference>
<organism evidence="2 3">
    <name type="scientific">Dethiobacter alkaliphilus AHT 1</name>
    <dbReference type="NCBI Taxonomy" id="555088"/>
    <lineage>
        <taxon>Bacteria</taxon>
        <taxon>Bacillati</taxon>
        <taxon>Bacillota</taxon>
        <taxon>Dethiobacteria</taxon>
        <taxon>Dethiobacterales</taxon>
        <taxon>Dethiobacteraceae</taxon>
        <taxon>Dethiobacter</taxon>
    </lineage>
</organism>
<dbReference type="OrthoDB" id="9814572at2"/>
<feature type="binding site" evidence="1">
    <location>
        <position position="208"/>
    </location>
    <ligand>
        <name>Mg(2+)</name>
        <dbReference type="ChEBI" id="CHEBI:18420"/>
        <label>1</label>
    </ligand>
</feature>
<dbReference type="InterPro" id="IPR005502">
    <property type="entry name" value="Ribosyl_crysJ1"/>
</dbReference>
<feature type="binding site" evidence="1">
    <location>
        <position position="36"/>
    </location>
    <ligand>
        <name>Mg(2+)</name>
        <dbReference type="ChEBI" id="CHEBI:18420"/>
        <label>1</label>
    </ligand>
</feature>
<dbReference type="Proteomes" id="UP000006443">
    <property type="component" value="Unassembled WGS sequence"/>
</dbReference>
<evidence type="ECO:0000313" key="3">
    <source>
        <dbReference type="Proteomes" id="UP000006443"/>
    </source>
</evidence>
<feature type="binding site" evidence="1">
    <location>
        <position position="211"/>
    </location>
    <ligand>
        <name>Mg(2+)</name>
        <dbReference type="ChEBI" id="CHEBI:18420"/>
        <label>1</label>
    </ligand>
</feature>
<dbReference type="Gene3D" id="1.10.4080.10">
    <property type="entry name" value="ADP-ribosylation/Crystallin J1"/>
    <property type="match status" value="1"/>
</dbReference>
<feature type="binding site" evidence="1">
    <location>
        <position position="35"/>
    </location>
    <ligand>
        <name>Mg(2+)</name>
        <dbReference type="ChEBI" id="CHEBI:18420"/>
        <label>1</label>
    </ligand>
</feature>
<dbReference type="PANTHER" id="PTHR16222">
    <property type="entry name" value="ADP-RIBOSYLGLYCOHYDROLASE"/>
    <property type="match status" value="1"/>
</dbReference>
<comment type="caution">
    <text evidence="2">The sequence shown here is derived from an EMBL/GenBank/DDBJ whole genome shotgun (WGS) entry which is preliminary data.</text>
</comment>
<dbReference type="GO" id="GO:0046872">
    <property type="term" value="F:metal ion binding"/>
    <property type="evidence" value="ECO:0007669"/>
    <property type="project" value="UniProtKB-KW"/>
</dbReference>
<keyword evidence="1" id="KW-0460">Magnesium</keyword>
<sequence>MLGAIIGDIIGSVYEFNNIKSLDFPLFTQQSRFTDDTVLTVATADVLLNSRPFRQVYQDYYHRYPQAGYGGNFARWAKGRVREPYGSFGNGSAMRVGPVGFACNTLEAVLAKAAESAAVSHNHPEGINGAKAVGAAVFMSQNGAGKDEIATFITKEFGYDLTQSLDSVRRWYSFDVSCQGSVPHAIRAFLESRDFTHAIRLAVSIGGDSDTLACMAGAMAEAYYKEIPPKLEVEALSRLPADLKKTIREFYQRYMG</sequence>
<feature type="binding site" evidence="1">
    <location>
        <position position="34"/>
    </location>
    <ligand>
        <name>Mg(2+)</name>
        <dbReference type="ChEBI" id="CHEBI:18420"/>
        <label>1</label>
    </ligand>
</feature>
<dbReference type="SUPFAM" id="SSF101478">
    <property type="entry name" value="ADP-ribosylglycohydrolase"/>
    <property type="match status" value="1"/>
</dbReference>
<dbReference type="AlphaFoldDB" id="C0GC21"/>
<dbReference type="RefSeq" id="WP_008513717.1">
    <property type="nucleotide sequence ID" value="NZ_ACJM01000001.1"/>
</dbReference>
<keyword evidence="1" id="KW-0479">Metal-binding</keyword>